<dbReference type="InterPro" id="IPR036702">
    <property type="entry name" value="ComB-like_sf"/>
</dbReference>
<keyword evidence="5 8" id="KW-0378">Hydrolase</keyword>
<dbReference type="PANTHER" id="PTHR37311:SF1">
    <property type="entry name" value="2-PHOSPHOSULFOLACTATE PHOSPHATASE-RELATED"/>
    <property type="match status" value="1"/>
</dbReference>
<dbReference type="SUPFAM" id="SSF142823">
    <property type="entry name" value="ComB-like"/>
    <property type="match status" value="1"/>
</dbReference>
<gene>
    <name evidence="8" type="primary">comB</name>
    <name evidence="9" type="ORF">H8696_00090</name>
</gene>
<evidence type="ECO:0000313" key="10">
    <source>
        <dbReference type="Proteomes" id="UP000623172"/>
    </source>
</evidence>
<protein>
    <recommendedName>
        <fullName evidence="4 8">Probable 2-phosphosulfolactate phosphatase</fullName>
        <ecNumber evidence="3 8">3.1.3.71</ecNumber>
    </recommendedName>
</protein>
<evidence type="ECO:0000256" key="4">
    <source>
        <dbReference type="ARBA" id="ARBA00021948"/>
    </source>
</evidence>
<dbReference type="EC" id="3.1.3.71" evidence="3 8"/>
<comment type="catalytic activity">
    <reaction evidence="7 8">
        <text>(2R)-O-phospho-3-sulfolactate + H2O = (2R)-3-sulfolactate + phosphate</text>
        <dbReference type="Rhea" id="RHEA:23416"/>
        <dbReference type="ChEBI" id="CHEBI:15377"/>
        <dbReference type="ChEBI" id="CHEBI:15597"/>
        <dbReference type="ChEBI" id="CHEBI:43474"/>
        <dbReference type="ChEBI" id="CHEBI:58738"/>
        <dbReference type="EC" id="3.1.3.71"/>
    </reaction>
</comment>
<comment type="cofactor">
    <cofactor evidence="1 8">
        <name>Mg(2+)</name>
        <dbReference type="ChEBI" id="CHEBI:18420"/>
    </cofactor>
</comment>
<dbReference type="InterPro" id="IPR005238">
    <property type="entry name" value="ComB-like"/>
</dbReference>
<evidence type="ECO:0000256" key="3">
    <source>
        <dbReference type="ARBA" id="ARBA00012953"/>
    </source>
</evidence>
<dbReference type="GO" id="GO:0050545">
    <property type="term" value="F:sulfopyruvate decarboxylase activity"/>
    <property type="evidence" value="ECO:0007669"/>
    <property type="project" value="TreeGrafter"/>
</dbReference>
<evidence type="ECO:0000256" key="5">
    <source>
        <dbReference type="ARBA" id="ARBA00022801"/>
    </source>
</evidence>
<accession>A0A926D0S3</accession>
<evidence type="ECO:0000256" key="7">
    <source>
        <dbReference type="ARBA" id="ARBA00033711"/>
    </source>
</evidence>
<dbReference type="AlphaFoldDB" id="A0A926D0S3"/>
<keyword evidence="10" id="KW-1185">Reference proteome</keyword>
<dbReference type="PANTHER" id="PTHR37311">
    <property type="entry name" value="2-PHOSPHOSULFOLACTATE PHOSPHATASE-RELATED"/>
    <property type="match status" value="1"/>
</dbReference>
<comment type="similarity">
    <text evidence="2 8">Belongs to the ComB family.</text>
</comment>
<dbReference type="Gene3D" id="3.90.1560.10">
    <property type="entry name" value="ComB-like"/>
    <property type="match status" value="1"/>
</dbReference>
<dbReference type="Pfam" id="PF04029">
    <property type="entry name" value="2-ph_phosp"/>
    <property type="match status" value="1"/>
</dbReference>
<reference evidence="9" key="1">
    <citation type="submission" date="2020-08" db="EMBL/GenBank/DDBJ databases">
        <title>Genome public.</title>
        <authorList>
            <person name="Liu C."/>
            <person name="Sun Q."/>
        </authorList>
    </citation>
    <scope>NUCLEOTIDE SEQUENCE</scope>
    <source>
        <strain evidence="9">NSJ-53</strain>
    </source>
</reference>
<evidence type="ECO:0000256" key="6">
    <source>
        <dbReference type="ARBA" id="ARBA00022842"/>
    </source>
</evidence>
<proteinExistence type="inferred from homology"/>
<evidence type="ECO:0000256" key="8">
    <source>
        <dbReference type="HAMAP-Rule" id="MF_00490"/>
    </source>
</evidence>
<dbReference type="GO" id="GO:0000287">
    <property type="term" value="F:magnesium ion binding"/>
    <property type="evidence" value="ECO:0007669"/>
    <property type="project" value="UniProtKB-UniRule"/>
</dbReference>
<organism evidence="9 10">
    <name type="scientific">Gehongia tenuis</name>
    <dbReference type="NCBI Taxonomy" id="2763655"/>
    <lineage>
        <taxon>Bacteria</taxon>
        <taxon>Bacillati</taxon>
        <taxon>Bacillota</taxon>
        <taxon>Clostridia</taxon>
        <taxon>Christensenellales</taxon>
        <taxon>Christensenellaceae</taxon>
        <taxon>Gehongia</taxon>
    </lineage>
</organism>
<evidence type="ECO:0000313" key="9">
    <source>
        <dbReference type="EMBL" id="MBC8530245.1"/>
    </source>
</evidence>
<name>A0A926D0S3_9FIRM</name>
<dbReference type="Proteomes" id="UP000623172">
    <property type="component" value="Unassembled WGS sequence"/>
</dbReference>
<dbReference type="FunFam" id="3.90.1560.10:FF:000001">
    <property type="entry name" value="Probable 2-phosphosulfolactate phosphatase"/>
    <property type="match status" value="1"/>
</dbReference>
<sequence length="240" mass="26552">MRVDVFSTHANLVERCVRDRTAIVIDVLRATSCMVTALSNGAREVIPVEDVEEALKMGGRLGRENVLLGGERNALLIPGFDLGNSPLEYSGEKVRGKVIVATTTNGTRAIRRARTSGARRILVGAYLNARAVADRVRDEDEIAIVCSGTAERFSLDDVMAAGSIIAELRELGVKLELDDLGYNALFLYDQYKRHPEDLLLHCGHYRRLVELGFDDLTYCFTQNKLDVVPSYDEDGAIRAH</sequence>
<dbReference type="EMBL" id="JACRSR010000001">
    <property type="protein sequence ID" value="MBC8530245.1"/>
    <property type="molecule type" value="Genomic_DNA"/>
</dbReference>
<dbReference type="GO" id="GO:0050532">
    <property type="term" value="F:2-phosphosulfolactate phosphatase activity"/>
    <property type="evidence" value="ECO:0007669"/>
    <property type="project" value="UniProtKB-UniRule"/>
</dbReference>
<evidence type="ECO:0000256" key="1">
    <source>
        <dbReference type="ARBA" id="ARBA00001946"/>
    </source>
</evidence>
<dbReference type="HAMAP" id="MF_00490">
    <property type="entry name" value="ComB"/>
    <property type="match status" value="1"/>
</dbReference>
<comment type="caution">
    <text evidence="9">The sequence shown here is derived from an EMBL/GenBank/DDBJ whole genome shotgun (WGS) entry which is preliminary data.</text>
</comment>
<dbReference type="RefSeq" id="WP_249314135.1">
    <property type="nucleotide sequence ID" value="NZ_JACRSR010000001.1"/>
</dbReference>
<evidence type="ECO:0000256" key="2">
    <source>
        <dbReference type="ARBA" id="ARBA00009997"/>
    </source>
</evidence>
<keyword evidence="6 8" id="KW-0460">Magnesium</keyword>